<proteinExistence type="predicted"/>
<dbReference type="EMBL" id="VRYZ01000013">
    <property type="protein sequence ID" value="TXS88947.1"/>
    <property type="molecule type" value="Genomic_DNA"/>
</dbReference>
<dbReference type="Pfam" id="PF14319">
    <property type="entry name" value="Zn_Tnp_IS91"/>
    <property type="match status" value="1"/>
</dbReference>
<protein>
    <submittedName>
        <fullName evidence="3">Transposase</fullName>
    </submittedName>
</protein>
<dbReference type="OrthoDB" id="6979325at2"/>
<dbReference type="Pfam" id="PF04986">
    <property type="entry name" value="Y2_Tnp"/>
    <property type="match status" value="1"/>
</dbReference>
<name>A0A5C8ZN08_9GAMM</name>
<feature type="domain" description="Transposase IS801/IS1294" evidence="1">
    <location>
        <begin position="139"/>
        <end position="298"/>
    </location>
</feature>
<dbReference type="Proteomes" id="UP000321933">
    <property type="component" value="Unassembled WGS sequence"/>
</dbReference>
<evidence type="ECO:0000259" key="1">
    <source>
        <dbReference type="Pfam" id="PF04986"/>
    </source>
</evidence>
<dbReference type="GO" id="GO:0004803">
    <property type="term" value="F:transposase activity"/>
    <property type="evidence" value="ECO:0007669"/>
    <property type="project" value="InterPro"/>
</dbReference>
<gene>
    <name evidence="3" type="ORF">FVW59_19345</name>
</gene>
<dbReference type="PANTHER" id="PTHR37023">
    <property type="entry name" value="TRANSPOSASE"/>
    <property type="match status" value="1"/>
</dbReference>
<dbReference type="GO" id="GO:0003677">
    <property type="term" value="F:DNA binding"/>
    <property type="evidence" value="ECO:0007669"/>
    <property type="project" value="InterPro"/>
</dbReference>
<comment type="caution">
    <text evidence="3">The sequence shown here is derived from an EMBL/GenBank/DDBJ whole genome shotgun (WGS) entry which is preliminary data.</text>
</comment>
<dbReference type="GO" id="GO:0006313">
    <property type="term" value="P:DNA transposition"/>
    <property type="evidence" value="ECO:0007669"/>
    <property type="project" value="InterPro"/>
</dbReference>
<dbReference type="AlphaFoldDB" id="A0A5C8ZN08"/>
<evidence type="ECO:0000313" key="4">
    <source>
        <dbReference type="Proteomes" id="UP000321933"/>
    </source>
</evidence>
<dbReference type="InterPro" id="IPR026889">
    <property type="entry name" value="Zn_Tnp"/>
</dbReference>
<reference evidence="3 4" key="1">
    <citation type="submission" date="2019-08" db="EMBL/GenBank/DDBJ databases">
        <title>Parahaliea maris sp. nov., isolated from the surface seawater.</title>
        <authorList>
            <person name="Liu Y."/>
        </authorList>
    </citation>
    <scope>NUCLEOTIDE SEQUENCE [LARGE SCALE GENOMIC DNA]</scope>
    <source>
        <strain evidence="3 4">S2-26</strain>
    </source>
</reference>
<keyword evidence="4" id="KW-1185">Reference proteome</keyword>
<evidence type="ECO:0000259" key="2">
    <source>
        <dbReference type="Pfam" id="PF14319"/>
    </source>
</evidence>
<feature type="domain" description="Transposase zinc-binding" evidence="2">
    <location>
        <begin position="7"/>
        <end position="97"/>
    </location>
</feature>
<dbReference type="RefSeq" id="WP_148066032.1">
    <property type="nucleotide sequence ID" value="NZ_VRYZ01000013.1"/>
</dbReference>
<evidence type="ECO:0000313" key="3">
    <source>
        <dbReference type="EMBL" id="TXS88947.1"/>
    </source>
</evidence>
<accession>A0A5C8ZN08</accession>
<organism evidence="3 4">
    <name type="scientific">Parahaliea aestuarii</name>
    <dbReference type="NCBI Taxonomy" id="1852021"/>
    <lineage>
        <taxon>Bacteria</taxon>
        <taxon>Pseudomonadati</taxon>
        <taxon>Pseudomonadota</taxon>
        <taxon>Gammaproteobacteria</taxon>
        <taxon>Cellvibrionales</taxon>
        <taxon>Halieaceae</taxon>
        <taxon>Parahaliea</taxon>
    </lineage>
</organism>
<dbReference type="PANTHER" id="PTHR37023:SF1">
    <property type="entry name" value="ISSOD25 TRANSPOSASE TNPA_ISSOD25"/>
    <property type="match status" value="1"/>
</dbReference>
<sequence length="347" mass="39673">MDLATVFERYRGRFLARHGGTLTADQWSACNAITGCRTGQYGELVLACQECHRSDTRFCSCGHRACNQCQQEAAQQWLARQQQKLLPVPYYLVTFTLPFALRQLAKRHPRTVYTLLMRCAAETLRRFGHNKNGFTAELGLCAVLHTHTRQLDYHPHVHIVVPGGGIHQRRREWRGLKGDYLFNGRALAAAFRGAFLGALADSGLRPPATPRRWIVHCTQAGRGLQALQYLSRYLYRGVISDRNLLADDGDHITFRYKDSRTNSWQTRTLPGEEFIALVLQHVLPKGFRRARDYGFLHGNARALLCLVQWVLRTPVPESLRKARKVFTCPHCRGDMHVCGLRRRWEPG</sequence>
<dbReference type="InterPro" id="IPR007069">
    <property type="entry name" value="Transposase_32"/>
</dbReference>